<accession>A0A2C6CKT5</accession>
<evidence type="ECO:0000313" key="2">
    <source>
        <dbReference type="EMBL" id="PHI16984.1"/>
    </source>
</evidence>
<evidence type="ECO:0000313" key="3">
    <source>
        <dbReference type="Proteomes" id="UP000224507"/>
    </source>
</evidence>
<keyword evidence="1" id="KW-0175">Coiled coil</keyword>
<name>A0A2C6CKT5_FUSNP</name>
<dbReference type="InterPro" id="IPR010982">
    <property type="entry name" value="Lambda_DNA-bd_dom_sf"/>
</dbReference>
<proteinExistence type="predicted"/>
<dbReference type="EMBL" id="NIRO01000003">
    <property type="protein sequence ID" value="PHI16984.1"/>
    <property type="molecule type" value="Genomic_DNA"/>
</dbReference>
<gene>
    <name evidence="2" type="ORF">CBG56_04915</name>
</gene>
<dbReference type="AlphaFoldDB" id="A0A2C6CKT5"/>
<dbReference type="Proteomes" id="UP000224507">
    <property type="component" value="Unassembled WGS sequence"/>
</dbReference>
<dbReference type="GO" id="GO:0003677">
    <property type="term" value="F:DNA binding"/>
    <property type="evidence" value="ECO:0007669"/>
    <property type="project" value="InterPro"/>
</dbReference>
<feature type="coiled-coil region" evidence="1">
    <location>
        <begin position="78"/>
        <end position="115"/>
    </location>
</feature>
<evidence type="ECO:0000256" key="1">
    <source>
        <dbReference type="SAM" id="Coils"/>
    </source>
</evidence>
<sequence length="225" mass="26801">MDKDFIKNNNLEKILKNYLKQENMTINTLSKESKIKLETIKKILENSYNKPHRATLEKLYNLNKLNLDDKECIKNLIEKKIEKKSKDFDENIKKYENLLNKIDSLIEENEILKEKVKVFDLSKKENDDYFTRRKIGAFDNDLQSNSLLITKIWDFNKNILKEWADVKLLLDINDRAKTQKMKKGLKSIAKDFKKIAEYLEDICFDSSEIKEDEVIIIDEKNEKKE</sequence>
<organism evidence="2 3">
    <name type="scientific">Fusobacterium nucleatum subsp. polymorphum</name>
    <name type="common">Fusobacterium polymorphum</name>
    <dbReference type="NCBI Taxonomy" id="76857"/>
    <lineage>
        <taxon>Bacteria</taxon>
        <taxon>Fusobacteriati</taxon>
        <taxon>Fusobacteriota</taxon>
        <taxon>Fusobacteriia</taxon>
        <taxon>Fusobacteriales</taxon>
        <taxon>Fusobacteriaceae</taxon>
        <taxon>Fusobacterium</taxon>
    </lineage>
</organism>
<protein>
    <submittedName>
        <fullName evidence="2">Uncharacterized protein</fullName>
    </submittedName>
</protein>
<comment type="caution">
    <text evidence="2">The sequence shown here is derived from an EMBL/GenBank/DDBJ whole genome shotgun (WGS) entry which is preliminary data.</text>
</comment>
<reference evidence="2 3" key="1">
    <citation type="submission" date="2017-06" db="EMBL/GenBank/DDBJ databases">
        <title>Draft genome sequence of Fusobacterium nucleatum subsp. polymorphum KCOM 1274 (=ChDC F309).</title>
        <authorList>
            <person name="Kook J.-K."/>
            <person name="Park S.-N."/>
            <person name="Lim Y.K."/>
            <person name="Roh H."/>
        </authorList>
    </citation>
    <scope>NUCLEOTIDE SEQUENCE [LARGE SCALE GENOMIC DNA]</scope>
    <source>
        <strain evidence="3">KCOM 1274 (ChDC F309)</strain>
    </source>
</reference>
<dbReference type="RefSeq" id="WP_098997259.1">
    <property type="nucleotide sequence ID" value="NZ_CP077153.1"/>
</dbReference>
<dbReference type="Gene3D" id="1.10.260.40">
    <property type="entry name" value="lambda repressor-like DNA-binding domains"/>
    <property type="match status" value="1"/>
</dbReference>